<name>A0A1J4K7M7_9EUKA</name>
<dbReference type="OrthoDB" id="9989112at2759"/>
<dbReference type="SMART" id="SM00175">
    <property type="entry name" value="RAB"/>
    <property type="match status" value="1"/>
</dbReference>
<dbReference type="Pfam" id="PF00071">
    <property type="entry name" value="Ras"/>
    <property type="match status" value="1"/>
</dbReference>
<dbReference type="SMART" id="SM00173">
    <property type="entry name" value="RAS"/>
    <property type="match status" value="1"/>
</dbReference>
<keyword evidence="5" id="KW-1185">Reference proteome</keyword>
<evidence type="ECO:0000313" key="4">
    <source>
        <dbReference type="EMBL" id="OHT07203.1"/>
    </source>
</evidence>
<sequence>MLGKKYDQSVKTVVVGDSGVGKTCILFRFVRDDFEEGTPATLGVEFMSRIIETKTRRIELQLWDTAGQELFRAVTRGYYRGSIGAFIVYDITKRDSFENISRWLNDVKSTARADVVCVLIGNKSDLSDNREVTKEEAQEFAEKNHMAFFETSAKTGENIEEAMRSCLISVEKMIDEGKYDGKIGIESVVNDDNQDAGSHSSCC</sequence>
<accession>A0A1J4K7M7</accession>
<dbReference type="GO" id="GO:0003924">
    <property type="term" value="F:GTPase activity"/>
    <property type="evidence" value="ECO:0007669"/>
    <property type="project" value="InterPro"/>
</dbReference>
<evidence type="ECO:0000256" key="3">
    <source>
        <dbReference type="ARBA" id="ARBA00023134"/>
    </source>
</evidence>
<keyword evidence="3" id="KW-0342">GTP-binding</keyword>
<dbReference type="InterPro" id="IPR050209">
    <property type="entry name" value="Rab_GTPases_membrane_traffic"/>
</dbReference>
<dbReference type="InterPro" id="IPR005225">
    <property type="entry name" value="Small_GTP-bd"/>
</dbReference>
<dbReference type="SMART" id="SM00174">
    <property type="entry name" value="RHO"/>
    <property type="match status" value="1"/>
</dbReference>
<protein>
    <submittedName>
        <fullName evidence="4">Small GTP-binding protein</fullName>
    </submittedName>
</protein>
<keyword evidence="2" id="KW-0547">Nucleotide-binding</keyword>
<reference evidence="4" key="1">
    <citation type="submission" date="2016-10" db="EMBL/GenBank/DDBJ databases">
        <authorList>
            <person name="Benchimol M."/>
            <person name="Almeida L.G."/>
            <person name="Vasconcelos A.T."/>
            <person name="Perreira-Neves A."/>
            <person name="Rosa I.A."/>
            <person name="Tasca T."/>
            <person name="Bogo M.R."/>
            <person name="de Souza W."/>
        </authorList>
    </citation>
    <scope>NUCLEOTIDE SEQUENCE [LARGE SCALE GENOMIC DNA]</scope>
    <source>
        <strain evidence="4">K</strain>
    </source>
</reference>
<dbReference type="AlphaFoldDB" id="A0A1J4K7M7"/>
<dbReference type="PANTHER" id="PTHR47979">
    <property type="entry name" value="DRAB11-RELATED"/>
    <property type="match status" value="1"/>
</dbReference>
<comment type="similarity">
    <text evidence="1">Belongs to the small GTPase superfamily. Rab family.</text>
</comment>
<dbReference type="VEuPathDB" id="TrichDB:TRFO_01350"/>
<dbReference type="Gene3D" id="3.40.50.300">
    <property type="entry name" value="P-loop containing nucleotide triphosphate hydrolases"/>
    <property type="match status" value="1"/>
</dbReference>
<dbReference type="GO" id="GO:0005525">
    <property type="term" value="F:GTP binding"/>
    <property type="evidence" value="ECO:0007669"/>
    <property type="project" value="UniProtKB-KW"/>
</dbReference>
<dbReference type="PRINTS" id="PR00449">
    <property type="entry name" value="RASTRNSFRMNG"/>
</dbReference>
<dbReference type="InterPro" id="IPR001806">
    <property type="entry name" value="Small_GTPase"/>
</dbReference>
<dbReference type="CDD" id="cd00154">
    <property type="entry name" value="Rab"/>
    <property type="match status" value="1"/>
</dbReference>
<evidence type="ECO:0000313" key="5">
    <source>
        <dbReference type="Proteomes" id="UP000179807"/>
    </source>
</evidence>
<dbReference type="PROSITE" id="PS51419">
    <property type="entry name" value="RAB"/>
    <property type="match status" value="1"/>
</dbReference>
<dbReference type="EMBL" id="MLAK01000704">
    <property type="protein sequence ID" value="OHT07203.1"/>
    <property type="molecule type" value="Genomic_DNA"/>
</dbReference>
<dbReference type="PROSITE" id="PS51421">
    <property type="entry name" value="RAS"/>
    <property type="match status" value="1"/>
</dbReference>
<evidence type="ECO:0000256" key="2">
    <source>
        <dbReference type="ARBA" id="ARBA00022741"/>
    </source>
</evidence>
<comment type="caution">
    <text evidence="4">The sequence shown here is derived from an EMBL/GenBank/DDBJ whole genome shotgun (WGS) entry which is preliminary data.</text>
</comment>
<dbReference type="PROSITE" id="PS51420">
    <property type="entry name" value="RHO"/>
    <property type="match status" value="1"/>
</dbReference>
<organism evidence="4 5">
    <name type="scientific">Tritrichomonas foetus</name>
    <dbReference type="NCBI Taxonomy" id="1144522"/>
    <lineage>
        <taxon>Eukaryota</taxon>
        <taxon>Metamonada</taxon>
        <taxon>Parabasalia</taxon>
        <taxon>Tritrichomonadida</taxon>
        <taxon>Tritrichomonadidae</taxon>
        <taxon>Tritrichomonas</taxon>
    </lineage>
</organism>
<evidence type="ECO:0000256" key="1">
    <source>
        <dbReference type="ARBA" id="ARBA00006270"/>
    </source>
</evidence>
<gene>
    <name evidence="4" type="ORF">TRFO_01350</name>
</gene>
<dbReference type="NCBIfam" id="TIGR00231">
    <property type="entry name" value="small_GTP"/>
    <property type="match status" value="1"/>
</dbReference>
<dbReference type="FunFam" id="3.40.50.300:FF:001072">
    <property type="entry name" value="Rab family GTPase"/>
    <property type="match status" value="1"/>
</dbReference>
<dbReference type="SMART" id="SM00176">
    <property type="entry name" value="RAN"/>
    <property type="match status" value="1"/>
</dbReference>
<dbReference type="RefSeq" id="XP_068360339.1">
    <property type="nucleotide sequence ID" value="XM_068490054.1"/>
</dbReference>
<proteinExistence type="inferred from homology"/>
<dbReference type="Proteomes" id="UP000179807">
    <property type="component" value="Unassembled WGS sequence"/>
</dbReference>
<dbReference type="SUPFAM" id="SSF52540">
    <property type="entry name" value="P-loop containing nucleoside triphosphate hydrolases"/>
    <property type="match status" value="1"/>
</dbReference>
<dbReference type="GeneID" id="94824758"/>
<dbReference type="InterPro" id="IPR027417">
    <property type="entry name" value="P-loop_NTPase"/>
</dbReference>